<dbReference type="Pfam" id="PF03379">
    <property type="entry name" value="CcmB"/>
    <property type="match status" value="1"/>
</dbReference>
<feature type="transmembrane region" description="Helical" evidence="8">
    <location>
        <begin position="42"/>
        <end position="60"/>
    </location>
</feature>
<keyword evidence="5" id="KW-0201">Cytochrome c-type biogenesis</keyword>
<gene>
    <name evidence="9" type="ORF">B1A_01757</name>
</gene>
<feature type="transmembrane region" description="Helical" evidence="8">
    <location>
        <begin position="12"/>
        <end position="30"/>
    </location>
</feature>
<proteinExistence type="inferred from homology"/>
<dbReference type="PANTHER" id="PTHR30070">
    <property type="entry name" value="HEME EXPORTER PROTEIN B"/>
    <property type="match status" value="1"/>
</dbReference>
<dbReference type="PANTHER" id="PTHR30070:SF1">
    <property type="entry name" value="CYTOCHROME C BIOGENESIS B-RELATED"/>
    <property type="match status" value="1"/>
</dbReference>
<dbReference type="GO" id="GO:0017004">
    <property type="term" value="P:cytochrome complex assembly"/>
    <property type="evidence" value="ECO:0007669"/>
    <property type="project" value="UniProtKB-KW"/>
</dbReference>
<sequence length="103" mass="11790">MGLSWRERRRVLLPLVFFVIVASLFPLAMSPRPDTLRLIAPGVIWVDVMLATFLGLESLFRQDYEEGVLEQWILSPSSLELRVFLKVISFWTVTSLPLIAMSP</sequence>
<name>T1C1P4_9ZZZZ</name>
<dbReference type="AlphaFoldDB" id="T1C1P4"/>
<protein>
    <submittedName>
        <fullName evidence="9">Heme exporter protein B, ABC superfamily (Cytochrome c-type biogenesis protein ccmB)</fullName>
    </submittedName>
</protein>
<keyword evidence="6 8" id="KW-1133">Transmembrane helix</keyword>
<keyword evidence="4 8" id="KW-0812">Transmembrane</keyword>
<keyword evidence="7 8" id="KW-0472">Membrane</keyword>
<evidence type="ECO:0000256" key="8">
    <source>
        <dbReference type="SAM" id="Phobius"/>
    </source>
</evidence>
<organism evidence="9">
    <name type="scientific">mine drainage metagenome</name>
    <dbReference type="NCBI Taxonomy" id="410659"/>
    <lineage>
        <taxon>unclassified sequences</taxon>
        <taxon>metagenomes</taxon>
        <taxon>ecological metagenomes</taxon>
    </lineage>
</organism>
<evidence type="ECO:0000256" key="3">
    <source>
        <dbReference type="ARBA" id="ARBA00022448"/>
    </source>
</evidence>
<reference evidence="9" key="1">
    <citation type="submission" date="2013-08" db="EMBL/GenBank/DDBJ databases">
        <authorList>
            <person name="Mendez C."/>
            <person name="Richter M."/>
            <person name="Ferrer M."/>
            <person name="Sanchez J."/>
        </authorList>
    </citation>
    <scope>NUCLEOTIDE SEQUENCE</scope>
</reference>
<dbReference type="GO" id="GO:0005886">
    <property type="term" value="C:plasma membrane"/>
    <property type="evidence" value="ECO:0007669"/>
    <property type="project" value="TreeGrafter"/>
</dbReference>
<evidence type="ECO:0000313" key="9">
    <source>
        <dbReference type="EMBL" id="EQD79391.1"/>
    </source>
</evidence>
<keyword evidence="3" id="KW-0813">Transport</keyword>
<dbReference type="PRINTS" id="PR01414">
    <property type="entry name" value="CCMBBIOGNSIS"/>
</dbReference>
<evidence type="ECO:0000256" key="4">
    <source>
        <dbReference type="ARBA" id="ARBA00022692"/>
    </source>
</evidence>
<reference evidence="9" key="2">
    <citation type="journal article" date="2014" name="ISME J.">
        <title>Microbial stratification in low pH oxic and suboxic macroscopic growths along an acid mine drainage.</title>
        <authorList>
            <person name="Mendez-Garcia C."/>
            <person name="Mesa V."/>
            <person name="Sprenger R.R."/>
            <person name="Richter M."/>
            <person name="Diez M.S."/>
            <person name="Solano J."/>
            <person name="Bargiela R."/>
            <person name="Golyshina O.V."/>
            <person name="Manteca A."/>
            <person name="Ramos J.L."/>
            <person name="Gallego J.R."/>
            <person name="Llorente I."/>
            <person name="Martins Dos Santos V.A."/>
            <person name="Jensen O.N."/>
            <person name="Pelaez A.I."/>
            <person name="Sanchez J."/>
            <person name="Ferrer M."/>
        </authorList>
    </citation>
    <scope>NUCLEOTIDE SEQUENCE</scope>
</reference>
<evidence type="ECO:0000256" key="6">
    <source>
        <dbReference type="ARBA" id="ARBA00022989"/>
    </source>
</evidence>
<comment type="similarity">
    <text evidence="2">Belongs to the CcmB/CycW/HelB family.</text>
</comment>
<feature type="non-terminal residue" evidence="9">
    <location>
        <position position="103"/>
    </location>
</feature>
<evidence type="ECO:0000256" key="5">
    <source>
        <dbReference type="ARBA" id="ARBA00022748"/>
    </source>
</evidence>
<dbReference type="EMBL" id="AUZX01001326">
    <property type="protein sequence ID" value="EQD79391.1"/>
    <property type="molecule type" value="Genomic_DNA"/>
</dbReference>
<evidence type="ECO:0000256" key="1">
    <source>
        <dbReference type="ARBA" id="ARBA00004141"/>
    </source>
</evidence>
<dbReference type="GO" id="GO:0015232">
    <property type="term" value="F:heme transmembrane transporter activity"/>
    <property type="evidence" value="ECO:0007669"/>
    <property type="project" value="InterPro"/>
</dbReference>
<accession>T1C1P4</accession>
<evidence type="ECO:0000256" key="2">
    <source>
        <dbReference type="ARBA" id="ARBA00010544"/>
    </source>
</evidence>
<evidence type="ECO:0000256" key="7">
    <source>
        <dbReference type="ARBA" id="ARBA00023136"/>
    </source>
</evidence>
<comment type="subcellular location">
    <subcellularLocation>
        <location evidence="1">Membrane</location>
        <topology evidence="1">Multi-pass membrane protein</topology>
    </subcellularLocation>
</comment>
<comment type="caution">
    <text evidence="9">The sequence shown here is derived from an EMBL/GenBank/DDBJ whole genome shotgun (WGS) entry which is preliminary data.</text>
</comment>
<dbReference type="GO" id="GO:1903607">
    <property type="term" value="P:cytochrome c biosynthetic process"/>
    <property type="evidence" value="ECO:0007669"/>
    <property type="project" value="TreeGrafter"/>
</dbReference>
<dbReference type="InterPro" id="IPR003544">
    <property type="entry name" value="Cyt_c_biogenesis_CcmB"/>
</dbReference>